<dbReference type="Proteomes" id="UP001251528">
    <property type="component" value="Unassembled WGS sequence"/>
</dbReference>
<reference evidence="2" key="1">
    <citation type="submission" date="2023-06" db="EMBL/GenBank/DDBJ databases">
        <title>Conoideocrella luteorostrata (Hypocreales: Clavicipitaceae), a potential biocontrol fungus for elongate hemlock scale in United States Christmas tree production areas.</title>
        <authorList>
            <person name="Barrett H."/>
            <person name="Lovett B."/>
            <person name="Macias A.M."/>
            <person name="Stajich J.E."/>
            <person name="Kasson M.T."/>
        </authorList>
    </citation>
    <scope>NUCLEOTIDE SEQUENCE</scope>
    <source>
        <strain evidence="2">ARSEF 14590</strain>
    </source>
</reference>
<dbReference type="AlphaFoldDB" id="A0AAJ0CH18"/>
<dbReference type="InterPro" id="IPR015867">
    <property type="entry name" value="N-reg_PII/ATP_PRibTrfase_C"/>
</dbReference>
<protein>
    <recommendedName>
        <fullName evidence="1">ATP phosphoribosyltransferase</fullName>
    </recommendedName>
</protein>
<sequence>MRGSRLLSAATNSRRLKQVAISSNTFPSGDSGQFNLPNPGSPARVTTIAKTLFMPSDYRVPTSPTMASATIARFSLVFYAPPSAVLACKTAIFKAGAGRYPGPGNYTECCWSATGTGQFRPGDAANPHIGNVGELEETSEVRVETLCVGENVTRQAVNALKS</sequence>
<keyword evidence="3" id="KW-1185">Reference proteome</keyword>
<dbReference type="InterPro" id="IPR036069">
    <property type="entry name" value="DUF34/NIF3_sf"/>
</dbReference>
<accession>A0AAJ0CH18</accession>
<name>A0AAJ0CH18_9HYPO</name>
<dbReference type="PANTHER" id="PTHR41774:SF1">
    <property type="entry name" value="NGG1P INTERACTING FACTOR NIF3"/>
    <property type="match status" value="1"/>
</dbReference>
<evidence type="ECO:0000313" key="3">
    <source>
        <dbReference type="Proteomes" id="UP001251528"/>
    </source>
</evidence>
<organism evidence="2 3">
    <name type="scientific">Conoideocrella luteorostrata</name>
    <dbReference type="NCBI Taxonomy" id="1105319"/>
    <lineage>
        <taxon>Eukaryota</taxon>
        <taxon>Fungi</taxon>
        <taxon>Dikarya</taxon>
        <taxon>Ascomycota</taxon>
        <taxon>Pezizomycotina</taxon>
        <taxon>Sordariomycetes</taxon>
        <taxon>Hypocreomycetidae</taxon>
        <taxon>Hypocreales</taxon>
        <taxon>Clavicipitaceae</taxon>
        <taxon>Conoideocrella</taxon>
    </lineage>
</organism>
<evidence type="ECO:0000313" key="2">
    <source>
        <dbReference type="EMBL" id="KAK2591517.1"/>
    </source>
</evidence>
<dbReference type="PANTHER" id="PTHR41774">
    <property type="match status" value="1"/>
</dbReference>
<dbReference type="EMBL" id="JASWJB010000329">
    <property type="protein sequence ID" value="KAK2591517.1"/>
    <property type="molecule type" value="Genomic_DNA"/>
</dbReference>
<evidence type="ECO:0000256" key="1">
    <source>
        <dbReference type="ARBA" id="ARBA00020998"/>
    </source>
</evidence>
<gene>
    <name evidence="2" type="ORF">QQS21_010792</name>
</gene>
<dbReference type="Gene3D" id="3.30.70.120">
    <property type="match status" value="1"/>
</dbReference>
<comment type="caution">
    <text evidence="2">The sequence shown here is derived from an EMBL/GenBank/DDBJ whole genome shotgun (WGS) entry which is preliminary data.</text>
</comment>
<dbReference type="SUPFAM" id="SSF102705">
    <property type="entry name" value="NIF3 (NGG1p interacting factor 3)-like"/>
    <property type="match status" value="1"/>
</dbReference>
<proteinExistence type="predicted"/>